<proteinExistence type="inferred from homology"/>
<dbReference type="EMBL" id="QKOE01000001">
    <property type="protein sequence ID" value="PZA18531.1"/>
    <property type="molecule type" value="Genomic_DNA"/>
</dbReference>
<dbReference type="InterPro" id="IPR036249">
    <property type="entry name" value="Thioredoxin-like_sf"/>
</dbReference>
<dbReference type="RefSeq" id="WP_110522830.1">
    <property type="nucleotide sequence ID" value="NZ_QKOE01000001.1"/>
</dbReference>
<evidence type="ECO:0000313" key="3">
    <source>
        <dbReference type="EMBL" id="PZA18531.1"/>
    </source>
</evidence>
<comment type="caution">
    <text evidence="3">The sequence shown here is derived from an EMBL/GenBank/DDBJ whole genome shotgun (WGS) entry which is preliminary data.</text>
</comment>
<evidence type="ECO:0000313" key="4">
    <source>
        <dbReference type="Proteomes" id="UP000248259"/>
    </source>
</evidence>
<reference evidence="3 4" key="1">
    <citation type="submission" date="2018-06" db="EMBL/GenBank/DDBJ databases">
        <title>Azoarcus communis strain SWub3 genome.</title>
        <authorList>
            <person name="Zorraquino Salvo V."/>
            <person name="Toubiana D."/>
            <person name="Blumwald E."/>
        </authorList>
    </citation>
    <scope>NUCLEOTIDE SEQUENCE [LARGE SCALE GENOMIC DNA]</scope>
    <source>
        <strain evidence="3 4">SWub3</strain>
    </source>
</reference>
<dbReference type="InterPro" id="IPR010893">
    <property type="entry name" value="NiFe-hyd_mat_HyaE"/>
</dbReference>
<dbReference type="Gene3D" id="3.40.30.10">
    <property type="entry name" value="Glutaredoxin"/>
    <property type="match status" value="1"/>
</dbReference>
<sequence>MNLTPPTDPLAQGLQRLIADKGFVRVDAGSADTFAAADDASVLLLTDELVRSPETWDMIVVLPEALKAVGPLADAGVADPEASRSIAARFGISRFPALVLQRGGDYLGSIEGMRDWQPLVQSLRELALAPASRRPGIGIVVRSADTPACRP</sequence>
<name>A0A323V1Z8_9RHOO</name>
<gene>
    <name evidence="3" type="ORF">DNK49_03130</name>
</gene>
<organism evidence="3 4">
    <name type="scientific">Parazoarcus communis SWub3 = DSM 12120</name>
    <dbReference type="NCBI Taxonomy" id="1121029"/>
    <lineage>
        <taxon>Bacteria</taxon>
        <taxon>Pseudomonadati</taxon>
        <taxon>Pseudomonadota</taxon>
        <taxon>Betaproteobacteria</taxon>
        <taxon>Rhodocyclales</taxon>
        <taxon>Zoogloeaceae</taxon>
        <taxon>Parazoarcus</taxon>
    </lineage>
</organism>
<protein>
    <recommendedName>
        <fullName evidence="2">Hydrogenase expression/formation protein</fullName>
    </recommendedName>
</protein>
<dbReference type="Proteomes" id="UP000248259">
    <property type="component" value="Unassembled WGS sequence"/>
</dbReference>
<dbReference type="SUPFAM" id="SSF52833">
    <property type="entry name" value="Thioredoxin-like"/>
    <property type="match status" value="1"/>
</dbReference>
<evidence type="ECO:0000256" key="1">
    <source>
        <dbReference type="ARBA" id="ARBA00009004"/>
    </source>
</evidence>
<comment type="similarity">
    <text evidence="1 2">Belongs to the HupG/HyaE family.</text>
</comment>
<dbReference type="PIRSF" id="PIRSF038934">
    <property type="entry name" value="HyaE_HupG"/>
    <property type="match status" value="1"/>
</dbReference>
<dbReference type="OrthoDB" id="6560050at2"/>
<dbReference type="AlphaFoldDB" id="A0A323V1Z8"/>
<keyword evidence="4" id="KW-1185">Reference proteome</keyword>
<accession>A0A323V1Z8</accession>
<evidence type="ECO:0000256" key="2">
    <source>
        <dbReference type="PIRNR" id="PIRNR038934"/>
    </source>
</evidence>
<dbReference type="Pfam" id="PF07449">
    <property type="entry name" value="HyaE"/>
    <property type="match status" value="1"/>
</dbReference>